<keyword evidence="7" id="KW-1185">Reference proteome</keyword>
<name>I1YED9_METFJ</name>
<evidence type="ECO:0000313" key="6">
    <source>
        <dbReference type="EMBL" id="AFJ01282.1"/>
    </source>
</evidence>
<evidence type="ECO:0000313" key="7">
    <source>
        <dbReference type="Proteomes" id="UP000009145"/>
    </source>
</evidence>
<dbReference type="GO" id="GO:0030246">
    <property type="term" value="F:carbohydrate binding"/>
    <property type="evidence" value="ECO:0007669"/>
    <property type="project" value="UniProtKB-UniRule"/>
</dbReference>
<organism evidence="6 7">
    <name type="scientific">Methylophaga frappieri (strain ATCC BAA-2434 / DSM 25690 / JAM7)</name>
    <dbReference type="NCBI Taxonomy" id="754477"/>
    <lineage>
        <taxon>Bacteria</taxon>
        <taxon>Pseudomonadati</taxon>
        <taxon>Pseudomonadota</taxon>
        <taxon>Gammaproteobacteria</taxon>
        <taxon>Thiotrichales</taxon>
        <taxon>Piscirickettsiaceae</taxon>
        <taxon>Methylophaga</taxon>
    </lineage>
</organism>
<dbReference type="EC" id="5.1.3.15" evidence="4"/>
<comment type="similarity">
    <text evidence="2 4">Belongs to the glucose-6-phosphate 1-epimerase family.</text>
</comment>
<dbReference type="HOGENOM" id="CLU_048345_4_0_6"/>
<dbReference type="SUPFAM" id="SSF74650">
    <property type="entry name" value="Galactose mutarotase-like"/>
    <property type="match status" value="1"/>
</dbReference>
<feature type="active site" evidence="5">
    <location>
        <position position="170"/>
    </location>
</feature>
<evidence type="ECO:0000256" key="3">
    <source>
        <dbReference type="ARBA" id="ARBA00023235"/>
    </source>
</evidence>
<dbReference type="InterPro" id="IPR014718">
    <property type="entry name" value="GH-type_carb-bd"/>
</dbReference>
<evidence type="ECO:0000256" key="5">
    <source>
        <dbReference type="PIRSR" id="PIRSR016020-1"/>
    </source>
</evidence>
<dbReference type="GO" id="GO:0005975">
    <property type="term" value="P:carbohydrate metabolic process"/>
    <property type="evidence" value="ECO:0007669"/>
    <property type="project" value="InterPro"/>
</dbReference>
<dbReference type="EMBL" id="CP003380">
    <property type="protein sequence ID" value="AFJ01282.1"/>
    <property type="molecule type" value="Genomic_DNA"/>
</dbReference>
<reference evidence="6 7" key="1">
    <citation type="journal article" date="2012" name="J. Bacteriol.">
        <title>Complete genome sequences of Methylophaga sp. strain JAM1 and Methylophaga sp. strain JAM7.</title>
        <authorList>
            <person name="Villeneuve C."/>
            <person name="Martineau C."/>
            <person name="Mauffrey F."/>
            <person name="Villemur R."/>
        </authorList>
    </citation>
    <scope>NUCLEOTIDE SEQUENCE [LARGE SCALE GENOMIC DNA]</scope>
    <source>
        <strain evidence="6 7">JAM7</strain>
    </source>
</reference>
<dbReference type="InterPro" id="IPR025532">
    <property type="entry name" value="G6P_1-epimerase"/>
</dbReference>
<evidence type="ECO:0000256" key="2">
    <source>
        <dbReference type="ARBA" id="ARBA00005866"/>
    </source>
</evidence>
<dbReference type="InterPro" id="IPR011013">
    <property type="entry name" value="Gal_mutarotase_sf_dom"/>
</dbReference>
<dbReference type="CDD" id="cd09020">
    <property type="entry name" value="D-hex-6-P-epi_like"/>
    <property type="match status" value="1"/>
</dbReference>
<dbReference type="Proteomes" id="UP000009145">
    <property type="component" value="Chromosome"/>
</dbReference>
<sequence>MQDIDRLNQQFSLAEAVRFEMGPNGLIMIEITTPSASAKISLYGAQVLSYKPTHKEEFFYLSEQSVYGDAKAIRGGVPICWPWFGDDPSGQGRPAHGFARNQVWTVVDTHQKDTGEVAVKLQLTANAHSRQFWHCDFHLEMDIIVGASLTLRLTTTNTDKESFTISQALHSYFQIGDINNTQVRGFDNHHYLDKTLDFTEKLQQGNIRFVTETDRIYLHAPTYCFLEDSSLNRKLLIRSAGSQTTVVWNPWQKAISLADMANDDYQRFVCIETANAADDSVTLSPGESHQLVAEYLIQD</sequence>
<dbReference type="InterPro" id="IPR008183">
    <property type="entry name" value="Aldose_1/G6P_1-epimerase"/>
</dbReference>
<dbReference type="RefSeq" id="WP_014702732.1">
    <property type="nucleotide sequence ID" value="NC_017856.1"/>
</dbReference>
<feature type="active site" evidence="5">
    <location>
        <position position="272"/>
    </location>
</feature>
<dbReference type="GO" id="GO:0047938">
    <property type="term" value="F:glucose-6-phosphate 1-epimerase activity"/>
    <property type="evidence" value="ECO:0007669"/>
    <property type="project" value="UniProtKB-UniRule"/>
</dbReference>
<dbReference type="PANTHER" id="PTHR11122">
    <property type="entry name" value="APOSPORY-ASSOCIATED PROTEIN C-RELATED"/>
    <property type="match status" value="1"/>
</dbReference>
<dbReference type="KEGG" id="mec:Q7C_101"/>
<dbReference type="PATRIC" id="fig|754477.3.peg.100"/>
<comment type="catalytic activity">
    <reaction evidence="1">
        <text>alpha-D-glucose 6-phosphate = beta-D-glucose 6-phosphate</text>
        <dbReference type="Rhea" id="RHEA:16249"/>
        <dbReference type="ChEBI" id="CHEBI:58225"/>
        <dbReference type="ChEBI" id="CHEBI:58247"/>
        <dbReference type="EC" id="5.1.3.15"/>
    </reaction>
</comment>
<dbReference type="AlphaFoldDB" id="I1YED9"/>
<dbReference type="OrthoDB" id="9790727at2"/>
<gene>
    <name evidence="6" type="ordered locus">Q7C_101</name>
</gene>
<dbReference type="PIRSF" id="PIRSF016020">
    <property type="entry name" value="PHexose_mutarotase"/>
    <property type="match status" value="1"/>
</dbReference>
<dbReference type="eggNOG" id="COG0676">
    <property type="taxonomic scope" value="Bacteria"/>
</dbReference>
<accession>I1YED9</accession>
<dbReference type="Gene3D" id="2.70.98.10">
    <property type="match status" value="1"/>
</dbReference>
<protein>
    <recommendedName>
        <fullName evidence="4">Putative glucose-6-phosphate 1-epimerase</fullName>
        <ecNumber evidence="4">5.1.3.15</ecNumber>
    </recommendedName>
</protein>
<dbReference type="Pfam" id="PF01263">
    <property type="entry name" value="Aldose_epim"/>
    <property type="match status" value="1"/>
</dbReference>
<proteinExistence type="inferred from homology"/>
<dbReference type="STRING" id="754477.Q7C_101"/>
<dbReference type="PANTHER" id="PTHR11122:SF13">
    <property type="entry name" value="GLUCOSE-6-PHOSPHATE 1-EPIMERASE"/>
    <property type="match status" value="1"/>
</dbReference>
<keyword evidence="3 4" id="KW-0413">Isomerase</keyword>
<evidence type="ECO:0000256" key="1">
    <source>
        <dbReference type="ARBA" id="ARBA00001096"/>
    </source>
</evidence>
<evidence type="ECO:0000256" key="4">
    <source>
        <dbReference type="PIRNR" id="PIRNR016020"/>
    </source>
</evidence>